<dbReference type="Pfam" id="PF00990">
    <property type="entry name" value="GGDEF"/>
    <property type="match status" value="1"/>
</dbReference>
<keyword evidence="4" id="KW-0472">Membrane</keyword>
<keyword evidence="7" id="KW-1185">Reference proteome</keyword>
<gene>
    <name evidence="6" type="ORF">A1359_18190</name>
</gene>
<dbReference type="SUPFAM" id="SSF55073">
    <property type="entry name" value="Nucleotide cyclase"/>
    <property type="match status" value="1"/>
</dbReference>
<evidence type="ECO:0000313" key="7">
    <source>
        <dbReference type="Proteomes" id="UP000078476"/>
    </source>
</evidence>
<feature type="domain" description="GGDEF" evidence="5">
    <location>
        <begin position="134"/>
        <end position="267"/>
    </location>
</feature>
<sequence>MSHFTLITLILSATTQALAAIIALRGLHLAGSFRLSWICISAALFLMLERRVIPIWHIYAGRQEDPLNTFIGLAVSLLMLCGVIGLKRLFQLMHANEVELERLAHTDFLTGLNNRRYFMKKVKQELIRAVRYDSAFSLMMLDIDFFKKVNDTYGHHIGDIVLQKVARHCQKTVRSIDIIGRLGGEEFAVFLPESGYDRAYDVAERLRSGIEETLLECVGDNLLHVTVSIGLVSTGHTGNSIDELLDLADKALYEAKTSGRNRICRSQ</sequence>
<dbReference type="CDD" id="cd01949">
    <property type="entry name" value="GGDEF"/>
    <property type="match status" value="1"/>
</dbReference>
<dbReference type="NCBIfam" id="TIGR00254">
    <property type="entry name" value="GGDEF"/>
    <property type="match status" value="1"/>
</dbReference>
<protein>
    <recommendedName>
        <fullName evidence="2">diguanylate cyclase</fullName>
        <ecNumber evidence="2">2.7.7.65</ecNumber>
    </recommendedName>
</protein>
<dbReference type="EMBL" id="LUUI01000163">
    <property type="protein sequence ID" value="OAI09907.1"/>
    <property type="molecule type" value="Genomic_DNA"/>
</dbReference>
<keyword evidence="4" id="KW-1133">Transmembrane helix</keyword>
<feature type="transmembrane region" description="Helical" evidence="4">
    <location>
        <begin position="29"/>
        <end position="48"/>
    </location>
</feature>
<dbReference type="GO" id="GO:0005886">
    <property type="term" value="C:plasma membrane"/>
    <property type="evidence" value="ECO:0007669"/>
    <property type="project" value="TreeGrafter"/>
</dbReference>
<name>A0A177MVZ2_9GAMM</name>
<evidence type="ECO:0000256" key="3">
    <source>
        <dbReference type="ARBA" id="ARBA00034247"/>
    </source>
</evidence>
<dbReference type="InterPro" id="IPR050469">
    <property type="entry name" value="Diguanylate_Cyclase"/>
</dbReference>
<dbReference type="InterPro" id="IPR000160">
    <property type="entry name" value="GGDEF_dom"/>
</dbReference>
<organism evidence="6 7">
    <name type="scientific">Methylomonas lenta</name>
    <dbReference type="NCBI Taxonomy" id="980561"/>
    <lineage>
        <taxon>Bacteria</taxon>
        <taxon>Pseudomonadati</taxon>
        <taxon>Pseudomonadota</taxon>
        <taxon>Gammaproteobacteria</taxon>
        <taxon>Methylococcales</taxon>
        <taxon>Methylococcaceae</taxon>
        <taxon>Methylomonas</taxon>
    </lineage>
</organism>
<dbReference type="PANTHER" id="PTHR45138">
    <property type="entry name" value="REGULATORY COMPONENTS OF SENSORY TRANSDUCTION SYSTEM"/>
    <property type="match status" value="1"/>
</dbReference>
<dbReference type="PANTHER" id="PTHR45138:SF9">
    <property type="entry name" value="DIGUANYLATE CYCLASE DGCM-RELATED"/>
    <property type="match status" value="1"/>
</dbReference>
<dbReference type="InterPro" id="IPR043128">
    <property type="entry name" value="Rev_trsase/Diguanyl_cyclase"/>
</dbReference>
<dbReference type="InterPro" id="IPR029787">
    <property type="entry name" value="Nucleotide_cyclase"/>
</dbReference>
<keyword evidence="4" id="KW-0812">Transmembrane</keyword>
<dbReference type="GO" id="GO:1902201">
    <property type="term" value="P:negative regulation of bacterial-type flagellum-dependent cell motility"/>
    <property type="evidence" value="ECO:0007669"/>
    <property type="project" value="TreeGrafter"/>
</dbReference>
<evidence type="ECO:0000259" key="5">
    <source>
        <dbReference type="PROSITE" id="PS50887"/>
    </source>
</evidence>
<dbReference type="FunFam" id="3.30.70.270:FF:000001">
    <property type="entry name" value="Diguanylate cyclase domain protein"/>
    <property type="match status" value="1"/>
</dbReference>
<dbReference type="STRING" id="980561.A1359_18190"/>
<feature type="transmembrane region" description="Helical" evidence="4">
    <location>
        <begin position="69"/>
        <end position="90"/>
    </location>
</feature>
<evidence type="ECO:0000313" key="6">
    <source>
        <dbReference type="EMBL" id="OAI09907.1"/>
    </source>
</evidence>
<dbReference type="Proteomes" id="UP000078476">
    <property type="component" value="Unassembled WGS sequence"/>
</dbReference>
<dbReference type="AlphaFoldDB" id="A0A177MVZ2"/>
<evidence type="ECO:0000256" key="4">
    <source>
        <dbReference type="SAM" id="Phobius"/>
    </source>
</evidence>
<dbReference type="PROSITE" id="PS50887">
    <property type="entry name" value="GGDEF"/>
    <property type="match status" value="1"/>
</dbReference>
<dbReference type="Gene3D" id="3.30.70.270">
    <property type="match status" value="1"/>
</dbReference>
<dbReference type="OrthoDB" id="9803824at2"/>
<dbReference type="EC" id="2.7.7.65" evidence="2"/>
<accession>A0A177MVZ2</accession>
<comment type="cofactor">
    <cofactor evidence="1">
        <name>Mg(2+)</name>
        <dbReference type="ChEBI" id="CHEBI:18420"/>
    </cofactor>
</comment>
<comment type="catalytic activity">
    <reaction evidence="3">
        <text>2 GTP = 3',3'-c-di-GMP + 2 diphosphate</text>
        <dbReference type="Rhea" id="RHEA:24898"/>
        <dbReference type="ChEBI" id="CHEBI:33019"/>
        <dbReference type="ChEBI" id="CHEBI:37565"/>
        <dbReference type="ChEBI" id="CHEBI:58805"/>
        <dbReference type="EC" id="2.7.7.65"/>
    </reaction>
</comment>
<dbReference type="GO" id="GO:0043709">
    <property type="term" value="P:cell adhesion involved in single-species biofilm formation"/>
    <property type="evidence" value="ECO:0007669"/>
    <property type="project" value="TreeGrafter"/>
</dbReference>
<dbReference type="GO" id="GO:0052621">
    <property type="term" value="F:diguanylate cyclase activity"/>
    <property type="evidence" value="ECO:0007669"/>
    <property type="project" value="UniProtKB-EC"/>
</dbReference>
<dbReference type="SMART" id="SM00267">
    <property type="entry name" value="GGDEF"/>
    <property type="match status" value="1"/>
</dbReference>
<reference evidence="6 7" key="1">
    <citation type="submission" date="2016-03" db="EMBL/GenBank/DDBJ databases">
        <authorList>
            <person name="Ploux O."/>
        </authorList>
    </citation>
    <scope>NUCLEOTIDE SEQUENCE [LARGE SCALE GENOMIC DNA]</scope>
    <source>
        <strain evidence="6 7">R-45370</strain>
    </source>
</reference>
<evidence type="ECO:0000256" key="2">
    <source>
        <dbReference type="ARBA" id="ARBA00012528"/>
    </source>
</evidence>
<evidence type="ECO:0000256" key="1">
    <source>
        <dbReference type="ARBA" id="ARBA00001946"/>
    </source>
</evidence>
<proteinExistence type="predicted"/>
<comment type="caution">
    <text evidence="6">The sequence shown here is derived from an EMBL/GenBank/DDBJ whole genome shotgun (WGS) entry which is preliminary data.</text>
</comment>